<dbReference type="AlphaFoldDB" id="A0A0Q0YSA7"/>
<feature type="transmembrane region" description="Helical" evidence="1">
    <location>
        <begin position="57"/>
        <end position="80"/>
    </location>
</feature>
<evidence type="ECO:0000313" key="2">
    <source>
        <dbReference type="EMBL" id="KQB85265.1"/>
    </source>
</evidence>
<dbReference type="PATRIC" id="fig|1544416.3.peg.407"/>
<proteinExistence type="predicted"/>
<keyword evidence="3" id="KW-1185">Reference proteome</keyword>
<dbReference type="EMBL" id="LKST01000001">
    <property type="protein sequence ID" value="KQB85265.1"/>
    <property type="molecule type" value="Genomic_DNA"/>
</dbReference>
<protein>
    <recommendedName>
        <fullName evidence="4">DUF2567 domain-containing protein</fullName>
    </recommendedName>
</protein>
<comment type="caution">
    <text evidence="2">The sequence shown here is derived from an EMBL/GenBank/DDBJ whole genome shotgun (WGS) entry which is preliminary data.</text>
</comment>
<evidence type="ECO:0000256" key="1">
    <source>
        <dbReference type="SAM" id="Phobius"/>
    </source>
</evidence>
<dbReference type="RefSeq" id="WP_055121619.1">
    <property type="nucleotide sequence ID" value="NZ_LKST01000001.1"/>
</dbReference>
<dbReference type="STRING" id="1544416.Cocul_00403"/>
<feature type="transmembrane region" description="Helical" evidence="1">
    <location>
        <begin position="133"/>
        <end position="157"/>
    </location>
</feature>
<dbReference type="OrthoDB" id="4411874at2"/>
<dbReference type="Proteomes" id="UP000050517">
    <property type="component" value="Unassembled WGS sequence"/>
</dbReference>
<reference evidence="2 3" key="1">
    <citation type="submission" date="2015-10" db="EMBL/GenBank/DDBJ databases">
        <title>Corynebacteirum lowii and Corynebacterium oculi species nova, derived from human clinical disease and and emended description of Corynebacterium mastiditis.</title>
        <authorList>
            <person name="Bernard K."/>
            <person name="Pacheco A.L."/>
            <person name="Mcdougall C."/>
            <person name="Burtx T."/>
            <person name="Weibe D."/>
            <person name="Tyler S."/>
            <person name="Olson A.B."/>
            <person name="Cnockaert M."/>
            <person name="Eguchi H."/>
            <person name="Kuwahara T."/>
            <person name="Nakayama-Imaohji H."/>
            <person name="Boudewijins M."/>
            <person name="Van Hoecke F."/>
            <person name="Bernier A.-M."/>
            <person name="Vandamme P."/>
        </authorList>
    </citation>
    <scope>NUCLEOTIDE SEQUENCE [LARGE SCALE GENOMIC DNA]</scope>
    <source>
        <strain evidence="2 3">NML 130210</strain>
    </source>
</reference>
<gene>
    <name evidence="2" type="ORF">Cocul_00403</name>
</gene>
<organism evidence="2 3">
    <name type="scientific">Corynebacterium oculi</name>
    <dbReference type="NCBI Taxonomy" id="1544416"/>
    <lineage>
        <taxon>Bacteria</taxon>
        <taxon>Bacillati</taxon>
        <taxon>Actinomycetota</taxon>
        <taxon>Actinomycetes</taxon>
        <taxon>Mycobacteriales</taxon>
        <taxon>Corynebacteriaceae</taxon>
        <taxon>Corynebacterium</taxon>
    </lineage>
</organism>
<sequence length="197" mass="20320">MSVRMRAALSAASGVLALSALLFLAAGLLWGLAYPSYRGTLLEGGTVALEPGQGTEFSAWLLLVLGTGLIASALAVGVFLRSERSRSLLMQVWLGLLAAGGTACAYEVGLWLARRRVPVPDPTALRPGDEVEILGAVGLGAPIAFLFPALMAVLAYWSCLVITPGEPGALTAGAAGALSDEAQDTPGYYNQEAEKTS</sequence>
<name>A0A0Q0YSA7_9CORY</name>
<evidence type="ECO:0000313" key="3">
    <source>
        <dbReference type="Proteomes" id="UP000050517"/>
    </source>
</evidence>
<evidence type="ECO:0008006" key="4">
    <source>
        <dbReference type="Google" id="ProtNLM"/>
    </source>
</evidence>
<feature type="transmembrane region" description="Helical" evidence="1">
    <location>
        <begin position="92"/>
        <end position="113"/>
    </location>
</feature>
<keyword evidence="1" id="KW-0812">Transmembrane</keyword>
<keyword evidence="1" id="KW-1133">Transmembrane helix</keyword>
<keyword evidence="1" id="KW-0472">Membrane</keyword>
<accession>A0A0Q0YSA7</accession>